<evidence type="ECO:0000313" key="13">
    <source>
        <dbReference type="Proteomes" id="UP001432322"/>
    </source>
</evidence>
<dbReference type="EMBL" id="BTSY01000004">
    <property type="protein sequence ID" value="GMT21965.1"/>
    <property type="molecule type" value="Genomic_DNA"/>
</dbReference>
<dbReference type="PANTHER" id="PTHR48043:SF23">
    <property type="entry name" value="UDP-GLUCURONOSYLTRANSFERASE"/>
    <property type="match status" value="1"/>
</dbReference>
<feature type="transmembrane region" description="Helical" evidence="11">
    <location>
        <begin position="289"/>
        <end position="309"/>
    </location>
</feature>
<evidence type="ECO:0000256" key="1">
    <source>
        <dbReference type="ARBA" id="ARBA00004167"/>
    </source>
</evidence>
<name>A0AAV5VR32_9BILA</name>
<protein>
    <recommendedName>
        <fullName evidence="3">glucuronosyltransferase</fullName>
        <ecNumber evidence="3">2.4.1.17</ecNumber>
    </recommendedName>
</protein>
<keyword evidence="5" id="KW-0808">Transferase</keyword>
<evidence type="ECO:0000256" key="8">
    <source>
        <dbReference type="ARBA" id="ARBA00022989"/>
    </source>
</evidence>
<dbReference type="Proteomes" id="UP001432322">
    <property type="component" value="Unassembled WGS sequence"/>
</dbReference>
<proteinExistence type="inferred from homology"/>
<feature type="non-terminal residue" evidence="12">
    <location>
        <position position="311"/>
    </location>
</feature>
<comment type="subcellular location">
    <subcellularLocation>
        <location evidence="1">Membrane</location>
        <topology evidence="1">Single-pass membrane protein</topology>
    </subcellularLocation>
</comment>
<dbReference type="InterPro" id="IPR050271">
    <property type="entry name" value="UDP-glycosyltransferase"/>
</dbReference>
<evidence type="ECO:0000256" key="5">
    <source>
        <dbReference type="ARBA" id="ARBA00022679"/>
    </source>
</evidence>
<comment type="similarity">
    <text evidence="2">Belongs to the UDP-glycosyltransferase family.</text>
</comment>
<dbReference type="CDD" id="cd03784">
    <property type="entry name" value="GT1_Gtf-like"/>
    <property type="match status" value="1"/>
</dbReference>
<evidence type="ECO:0000256" key="10">
    <source>
        <dbReference type="ARBA" id="ARBA00047475"/>
    </source>
</evidence>
<organism evidence="12 13">
    <name type="scientific">Pristionchus fissidentatus</name>
    <dbReference type="NCBI Taxonomy" id="1538716"/>
    <lineage>
        <taxon>Eukaryota</taxon>
        <taxon>Metazoa</taxon>
        <taxon>Ecdysozoa</taxon>
        <taxon>Nematoda</taxon>
        <taxon>Chromadorea</taxon>
        <taxon>Rhabditida</taxon>
        <taxon>Rhabditina</taxon>
        <taxon>Diplogasteromorpha</taxon>
        <taxon>Diplogasteroidea</taxon>
        <taxon>Neodiplogasteridae</taxon>
        <taxon>Pristionchus</taxon>
    </lineage>
</organism>
<dbReference type="AlphaFoldDB" id="A0AAV5VR32"/>
<reference evidence="12" key="1">
    <citation type="submission" date="2023-10" db="EMBL/GenBank/DDBJ databases">
        <title>Genome assembly of Pristionchus species.</title>
        <authorList>
            <person name="Yoshida K."/>
            <person name="Sommer R.J."/>
        </authorList>
    </citation>
    <scope>NUCLEOTIDE SEQUENCE</scope>
    <source>
        <strain evidence="12">RS5133</strain>
    </source>
</reference>
<keyword evidence="13" id="KW-1185">Reference proteome</keyword>
<dbReference type="GO" id="GO:0015020">
    <property type="term" value="F:glucuronosyltransferase activity"/>
    <property type="evidence" value="ECO:0007669"/>
    <property type="project" value="UniProtKB-EC"/>
</dbReference>
<evidence type="ECO:0000256" key="7">
    <source>
        <dbReference type="ARBA" id="ARBA00022729"/>
    </source>
</evidence>
<keyword evidence="9 11" id="KW-0472">Membrane</keyword>
<sequence>MFQFKARAFYSTINEPQQQLFEELYPGTPTFRELVTHSALVFVNSEPLIDFAQPTLSKVIHIGGITVTPPNPLNEYWSSVMSARPRTVLVSFGSVAKSVMMKHARKAALLESFSSFPDTTFIWKYENTSDSFAMLEAAKVPNVVLTEWMPQLDLLADPRLTLFVSHGGMASCQEIAAFGVPALLVPIFADQNHNAGALAHAGLALVFSKFDMIDTGKVRTALDKMLSDPRFRWLKMHYYSYKQRALRIRDQLAARPSSPAEKFVKNIEFVARFGHSHTLRPLSLNLSTFQFYGCDLAVIVVATVTAVVLSL</sequence>
<keyword evidence="7" id="KW-0732">Signal</keyword>
<gene>
    <name evidence="12" type="ORF">PFISCL1PPCAC_13262</name>
</gene>
<evidence type="ECO:0000256" key="2">
    <source>
        <dbReference type="ARBA" id="ARBA00009995"/>
    </source>
</evidence>
<dbReference type="GO" id="GO:0016020">
    <property type="term" value="C:membrane"/>
    <property type="evidence" value="ECO:0007669"/>
    <property type="project" value="UniProtKB-SubCell"/>
</dbReference>
<accession>A0AAV5VR32</accession>
<comment type="catalytic activity">
    <reaction evidence="10">
        <text>glucuronate acceptor + UDP-alpha-D-glucuronate = acceptor beta-D-glucuronoside + UDP + H(+)</text>
        <dbReference type="Rhea" id="RHEA:21032"/>
        <dbReference type="ChEBI" id="CHEBI:15378"/>
        <dbReference type="ChEBI" id="CHEBI:58052"/>
        <dbReference type="ChEBI" id="CHEBI:58223"/>
        <dbReference type="ChEBI" id="CHEBI:132367"/>
        <dbReference type="ChEBI" id="CHEBI:132368"/>
        <dbReference type="EC" id="2.4.1.17"/>
    </reaction>
</comment>
<dbReference type="Gene3D" id="3.40.50.2000">
    <property type="entry name" value="Glycogen Phosphorylase B"/>
    <property type="match status" value="1"/>
</dbReference>
<keyword evidence="6 11" id="KW-0812">Transmembrane</keyword>
<keyword evidence="4" id="KW-0328">Glycosyltransferase</keyword>
<dbReference type="SUPFAM" id="SSF53756">
    <property type="entry name" value="UDP-Glycosyltransferase/glycogen phosphorylase"/>
    <property type="match status" value="1"/>
</dbReference>
<dbReference type="Pfam" id="PF00201">
    <property type="entry name" value="UDPGT"/>
    <property type="match status" value="1"/>
</dbReference>
<dbReference type="FunFam" id="3.40.50.2000:FF:000038">
    <property type="entry name" value="UDP-GlucuronosylTransferase"/>
    <property type="match status" value="1"/>
</dbReference>
<dbReference type="InterPro" id="IPR002213">
    <property type="entry name" value="UDP_glucos_trans"/>
</dbReference>
<keyword evidence="8 11" id="KW-1133">Transmembrane helix</keyword>
<evidence type="ECO:0000313" key="12">
    <source>
        <dbReference type="EMBL" id="GMT21965.1"/>
    </source>
</evidence>
<evidence type="ECO:0000256" key="6">
    <source>
        <dbReference type="ARBA" id="ARBA00022692"/>
    </source>
</evidence>
<comment type="caution">
    <text evidence="12">The sequence shown here is derived from an EMBL/GenBank/DDBJ whole genome shotgun (WGS) entry which is preliminary data.</text>
</comment>
<evidence type="ECO:0000256" key="11">
    <source>
        <dbReference type="SAM" id="Phobius"/>
    </source>
</evidence>
<evidence type="ECO:0000256" key="4">
    <source>
        <dbReference type="ARBA" id="ARBA00022676"/>
    </source>
</evidence>
<evidence type="ECO:0000256" key="3">
    <source>
        <dbReference type="ARBA" id="ARBA00012544"/>
    </source>
</evidence>
<dbReference type="EC" id="2.4.1.17" evidence="3"/>
<evidence type="ECO:0000256" key="9">
    <source>
        <dbReference type="ARBA" id="ARBA00023136"/>
    </source>
</evidence>
<dbReference type="PANTHER" id="PTHR48043">
    <property type="entry name" value="EG:EG0003.4 PROTEIN-RELATED"/>
    <property type="match status" value="1"/>
</dbReference>